<proteinExistence type="predicted"/>
<dbReference type="EMBL" id="GG666688">
    <property type="protein sequence ID" value="EEN43515.1"/>
    <property type="molecule type" value="Genomic_DNA"/>
</dbReference>
<protein>
    <submittedName>
        <fullName evidence="2">Uncharacterized protein</fullName>
    </submittedName>
</protein>
<evidence type="ECO:0000313" key="2">
    <source>
        <dbReference type="EMBL" id="EEN43515.1"/>
    </source>
</evidence>
<dbReference type="AlphaFoldDB" id="C3ZVC5"/>
<feature type="region of interest" description="Disordered" evidence="1">
    <location>
        <begin position="29"/>
        <end position="52"/>
    </location>
</feature>
<sequence>MGAQQLGPVHTAEFQQHIAGLCPSSALADQLDRPYNKPRATRTPGRSLRPEHTDYRKAEIDCPNSSKIRGTHLAVPCRAVRCGRVCAPYKPQVQSWRPAGVRARTVRKSWRARACERGEPQVQSRRAGADPVGRKDGNSCSVVEGVVGTQLAASPLYLSCQLISAPEMENRARAKTTGSLLPQPGVLTQGESPDFRETLTWNPVYYWLGLLNYGASVALSRRATTRLDSRKTRVYQHGNWCKSPRTERQQIPRVCPHGSGARPEQERSPPCLGIEETFRVGVLHSPGPPGVHPTLPGRMKPTLQAEKQVGDLPAVTEAPFGKFPRCVLPVEKRGVKRRAREPEHVSPEPARYRHLSSGPHAWLGRGEGDSCPYRALRTTGRITANTAVMDHSASSRHMGNHLGNLGNLGEFSKERNTWPRKIVKERNPFITNSPAVPATISDRSVFGVLHKPGRPCDVMALPYLPLFLFLDSITPMCADAAADLGRRMVPRVSFLQDSITLLCADAAADLGIVSSRLQSRGIAEGGGVAGGTAWHVTQHCNLQGVDWRRVQRNIVTPSEGGGVCLRMSPLLPPPPVDHPAPPPAGT</sequence>
<feature type="region of interest" description="Disordered" evidence="1">
    <location>
        <begin position="115"/>
        <end position="135"/>
    </location>
</feature>
<reference evidence="2" key="1">
    <citation type="journal article" date="2008" name="Nature">
        <title>The amphioxus genome and the evolution of the chordate karyotype.</title>
        <authorList>
            <consortium name="US DOE Joint Genome Institute (JGI-PGF)"/>
            <person name="Putnam N.H."/>
            <person name="Butts T."/>
            <person name="Ferrier D.E.K."/>
            <person name="Furlong R.F."/>
            <person name="Hellsten U."/>
            <person name="Kawashima T."/>
            <person name="Robinson-Rechavi M."/>
            <person name="Shoguchi E."/>
            <person name="Terry A."/>
            <person name="Yu J.-K."/>
            <person name="Benito-Gutierrez E.L."/>
            <person name="Dubchak I."/>
            <person name="Garcia-Fernandez J."/>
            <person name="Gibson-Brown J.J."/>
            <person name="Grigoriev I.V."/>
            <person name="Horton A.C."/>
            <person name="de Jong P.J."/>
            <person name="Jurka J."/>
            <person name="Kapitonov V.V."/>
            <person name="Kohara Y."/>
            <person name="Kuroki Y."/>
            <person name="Lindquist E."/>
            <person name="Lucas S."/>
            <person name="Osoegawa K."/>
            <person name="Pennacchio L.A."/>
            <person name="Salamov A.A."/>
            <person name="Satou Y."/>
            <person name="Sauka-Spengler T."/>
            <person name="Schmutz J."/>
            <person name="Shin-I T."/>
            <person name="Toyoda A."/>
            <person name="Bronner-Fraser M."/>
            <person name="Fujiyama A."/>
            <person name="Holland L.Z."/>
            <person name="Holland P.W.H."/>
            <person name="Satoh N."/>
            <person name="Rokhsar D.S."/>
        </authorList>
    </citation>
    <scope>NUCLEOTIDE SEQUENCE [LARGE SCALE GENOMIC DNA]</scope>
    <source>
        <strain evidence="2">S238N-H82</strain>
        <tissue evidence="2">Testes</tissue>
    </source>
</reference>
<organism>
    <name type="scientific">Branchiostoma floridae</name>
    <name type="common">Florida lancelet</name>
    <name type="synonym">Amphioxus</name>
    <dbReference type="NCBI Taxonomy" id="7739"/>
    <lineage>
        <taxon>Eukaryota</taxon>
        <taxon>Metazoa</taxon>
        <taxon>Chordata</taxon>
        <taxon>Cephalochordata</taxon>
        <taxon>Leptocardii</taxon>
        <taxon>Amphioxiformes</taxon>
        <taxon>Branchiostomatidae</taxon>
        <taxon>Branchiostoma</taxon>
    </lineage>
</organism>
<gene>
    <name evidence="2" type="ORF">BRAFLDRAFT_99394</name>
</gene>
<evidence type="ECO:0000256" key="1">
    <source>
        <dbReference type="SAM" id="MobiDB-lite"/>
    </source>
</evidence>
<name>C3ZVC5_BRAFL</name>
<dbReference type="InParanoid" id="C3ZVC5"/>
<accession>C3ZVC5</accession>